<dbReference type="EMBL" id="BAAANN010000001">
    <property type="protein sequence ID" value="GAA1937353.1"/>
    <property type="molecule type" value="Genomic_DNA"/>
</dbReference>
<proteinExistence type="predicted"/>
<evidence type="ECO:0000313" key="1">
    <source>
        <dbReference type="EMBL" id="GAA1937353.1"/>
    </source>
</evidence>
<accession>A0ABN2PY12</accession>
<keyword evidence="2" id="KW-1185">Reference proteome</keyword>
<evidence type="ECO:0000313" key="2">
    <source>
        <dbReference type="Proteomes" id="UP001501116"/>
    </source>
</evidence>
<dbReference type="RefSeq" id="WP_344411981.1">
    <property type="nucleotide sequence ID" value="NZ_BAAANN010000001.1"/>
</dbReference>
<reference evidence="1 2" key="1">
    <citation type="journal article" date="2019" name="Int. J. Syst. Evol. Microbiol.">
        <title>The Global Catalogue of Microorganisms (GCM) 10K type strain sequencing project: providing services to taxonomists for standard genome sequencing and annotation.</title>
        <authorList>
            <consortium name="The Broad Institute Genomics Platform"/>
            <consortium name="The Broad Institute Genome Sequencing Center for Infectious Disease"/>
            <person name="Wu L."/>
            <person name="Ma J."/>
        </authorList>
    </citation>
    <scope>NUCLEOTIDE SEQUENCE [LARGE SCALE GENOMIC DNA]</scope>
    <source>
        <strain evidence="1 2">JCM 14545</strain>
    </source>
</reference>
<protein>
    <submittedName>
        <fullName evidence="1">Uncharacterized protein</fullName>
    </submittedName>
</protein>
<dbReference type="Proteomes" id="UP001501116">
    <property type="component" value="Unassembled WGS sequence"/>
</dbReference>
<name>A0ABN2PY12_9PSEU</name>
<organism evidence="1 2">
    <name type="scientific">Amycolatopsis minnesotensis</name>
    <dbReference type="NCBI Taxonomy" id="337894"/>
    <lineage>
        <taxon>Bacteria</taxon>
        <taxon>Bacillati</taxon>
        <taxon>Actinomycetota</taxon>
        <taxon>Actinomycetes</taxon>
        <taxon>Pseudonocardiales</taxon>
        <taxon>Pseudonocardiaceae</taxon>
        <taxon>Amycolatopsis</taxon>
    </lineage>
</organism>
<gene>
    <name evidence="1" type="ORF">GCM10009754_00470</name>
</gene>
<sequence length="68" mass="7556">MDVEIHDDVDGLPASAGTDVSGWLGMESGRQFGYIDGWLVEENGRESIFECASRQLLSLRWLFAVCGY</sequence>
<comment type="caution">
    <text evidence="1">The sequence shown here is derived from an EMBL/GenBank/DDBJ whole genome shotgun (WGS) entry which is preliminary data.</text>
</comment>